<feature type="domain" description="TonB-dependent receptor plug" evidence="16">
    <location>
        <begin position="44"/>
        <end position="154"/>
    </location>
</feature>
<dbReference type="PANTHER" id="PTHR30069:SF29">
    <property type="entry name" value="HEMOGLOBIN AND HEMOGLOBIN-HAPTOGLOBIN-BINDING PROTEIN 1-RELATED"/>
    <property type="match status" value="1"/>
</dbReference>
<evidence type="ECO:0000256" key="7">
    <source>
        <dbReference type="ARBA" id="ARBA00023077"/>
    </source>
</evidence>
<proteinExistence type="inferred from homology"/>
<evidence type="ECO:0000256" key="12">
    <source>
        <dbReference type="RuleBase" id="RU003357"/>
    </source>
</evidence>
<dbReference type="Proteomes" id="UP001310248">
    <property type="component" value="Unassembled WGS sequence"/>
</dbReference>
<evidence type="ECO:0000256" key="10">
    <source>
        <dbReference type="ARBA" id="ARBA00023237"/>
    </source>
</evidence>
<organism evidence="17 18">
    <name type="scientific">Agarivorans aestuarii</name>
    <dbReference type="NCBI Taxonomy" id="1563703"/>
    <lineage>
        <taxon>Bacteria</taxon>
        <taxon>Pseudomonadati</taxon>
        <taxon>Pseudomonadota</taxon>
        <taxon>Gammaproteobacteria</taxon>
        <taxon>Alteromonadales</taxon>
        <taxon>Alteromonadaceae</taxon>
        <taxon>Agarivorans</taxon>
    </lineage>
</organism>
<dbReference type="InterPro" id="IPR012910">
    <property type="entry name" value="Plug_dom"/>
</dbReference>
<reference evidence="17 18" key="2">
    <citation type="submission" date="2023-12" db="EMBL/GenBank/DDBJ databases">
        <authorList>
            <consortium name="Cladostephus spongiosus"/>
            <person name="Lorente B."/>
            <person name="Cabral C."/>
            <person name="Frias J."/>
            <person name="Faria J."/>
            <person name="Toubarro D."/>
        </authorList>
    </citation>
    <scope>NUCLEOTIDE SEQUENCE [LARGE SCALE GENOMIC DNA]</scope>
    <source>
        <strain evidence="17 18">ZMCS4</strain>
    </source>
</reference>
<evidence type="ECO:0000256" key="2">
    <source>
        <dbReference type="ARBA" id="ARBA00008143"/>
    </source>
</evidence>
<feature type="region of interest" description="Disordered" evidence="13">
    <location>
        <begin position="326"/>
        <end position="347"/>
    </location>
</feature>
<comment type="subcellular location">
    <subcellularLocation>
        <location evidence="1 11">Cell outer membrane</location>
        <topology evidence="1 11">Multi-pass membrane protein</topology>
    </subcellularLocation>
</comment>
<gene>
    <name evidence="17" type="ORF">SNR37_003571</name>
</gene>
<dbReference type="InterPro" id="IPR000531">
    <property type="entry name" value="Beta-barrel_TonB"/>
</dbReference>
<dbReference type="InterPro" id="IPR010949">
    <property type="entry name" value="TonB_Hb/transfer/lactofer_rcpt"/>
</dbReference>
<keyword evidence="5 11" id="KW-0812">Transmembrane</keyword>
<evidence type="ECO:0000313" key="17">
    <source>
        <dbReference type="EMBL" id="MEE1674139.1"/>
    </source>
</evidence>
<dbReference type="InterPro" id="IPR036942">
    <property type="entry name" value="Beta-barrel_TonB_sf"/>
</dbReference>
<reference evidence="18" key="1">
    <citation type="submission" date="2023-07" db="EMBL/GenBank/DDBJ databases">
        <title>Draft genome sequence of Agarivorans aestuarii strain ZMCS4, a CAZymes producing bacteria isolated from the marine brown algae Clodostephus spongiosus.</title>
        <authorList>
            <person name="Lorente B."/>
            <person name="Cabral C."/>
            <person name="Frias J."/>
            <person name="Faria J."/>
            <person name="Toubarro D."/>
        </authorList>
    </citation>
    <scope>NUCLEOTIDE SEQUENCE [LARGE SCALE GENOMIC DNA]</scope>
    <source>
        <strain evidence="18">ZMCS4</strain>
    </source>
</reference>
<keyword evidence="8 11" id="KW-0472">Membrane</keyword>
<keyword evidence="10 11" id="KW-0998">Cell outer membrane</keyword>
<dbReference type="SUPFAM" id="SSF56935">
    <property type="entry name" value="Porins"/>
    <property type="match status" value="1"/>
</dbReference>
<accession>A0ABU7G4P9</accession>
<evidence type="ECO:0000313" key="18">
    <source>
        <dbReference type="Proteomes" id="UP001310248"/>
    </source>
</evidence>
<feature type="domain" description="TonB-dependent receptor-like beta-barrel" evidence="15">
    <location>
        <begin position="246"/>
        <end position="677"/>
    </location>
</feature>
<keyword evidence="18" id="KW-1185">Reference proteome</keyword>
<name>A0ABU7G4P9_9ALTE</name>
<dbReference type="NCBIfam" id="TIGR01786">
    <property type="entry name" value="TonB-hemlactrns"/>
    <property type="match status" value="1"/>
</dbReference>
<dbReference type="InterPro" id="IPR039426">
    <property type="entry name" value="TonB-dep_rcpt-like"/>
</dbReference>
<comment type="similarity">
    <text evidence="2">Belongs to the TonB-dependent receptor family. Hemoglobin/haptoglobin binding protein subfamily.</text>
</comment>
<keyword evidence="6 14" id="KW-0732">Signal</keyword>
<feature type="signal peptide" evidence="14">
    <location>
        <begin position="1"/>
        <end position="23"/>
    </location>
</feature>
<dbReference type="Pfam" id="PF00593">
    <property type="entry name" value="TonB_dep_Rec_b-barrel"/>
    <property type="match status" value="1"/>
</dbReference>
<evidence type="ECO:0000256" key="9">
    <source>
        <dbReference type="ARBA" id="ARBA00023170"/>
    </source>
</evidence>
<evidence type="ECO:0000259" key="16">
    <source>
        <dbReference type="Pfam" id="PF07715"/>
    </source>
</evidence>
<keyword evidence="3 11" id="KW-0813">Transport</keyword>
<evidence type="ECO:0000256" key="13">
    <source>
        <dbReference type="SAM" id="MobiDB-lite"/>
    </source>
</evidence>
<sequence>MKALNRTLIANAVILSLSPLAYAETNSTMFDEVVVSATRTEQSVKDISSSVSSVSSEQLEQQMANDLEDAVRYEPGVSTTGQGRFGTSGFNIRGLEGNRIKLMVDGIEQPTAYNPGGDVMNKGPNSYEIDTLSAVEINKGPASSLYGSDALGGAILLRTKNPEDVLAEGDSNHVALKAGYASSNEAYKTTIELAKRYQKWEGLAIYTYRDGSETKAHSSGADVNGRDRGQADPFDFDSHNLLLKTNYALSDAHTFGLVAELYQRESKSTILSNEGYSIFPGFTYTNVTGEDKDTRSRVGINHTWLANNAAFDDLFWQLSHQQSKSEHNNYDTTDLYGSRNRERNGEDSSLQFDAQFNKLLEFDHGSHEISYGFTAINSDFELDYRTHYYDSGTVDPGAPEVPKAEAEKRGIFIQDHMYLMDERLVVTAGLRYDDYKATPDASSGFEEHNSDALTKRLGAVYHWNQQFSSFVQYSEGFRAPTLEELYYAFDNSGHGYATLSNPNLKPEESQSYELGLRANTSASSMELVGFFNDYTNFIQSVTDYSDPSYPAGITINENIGEAEIYGVEFKGNYWLDEAFGAPKGSYSRLSVAYAQGKNKEDGSALDSVAPLTAVWGLGYDHQDKLWGSALNLTMVAAKKADDWSTENNAHAPGHALLDLTAYYQPVNDLVLRAGLFNALDQKYWSYTDLDGKESDHQGLDRYTQPGRNWGVDVAYKF</sequence>
<evidence type="ECO:0000256" key="6">
    <source>
        <dbReference type="ARBA" id="ARBA00022729"/>
    </source>
</evidence>
<dbReference type="NCBIfam" id="TIGR01785">
    <property type="entry name" value="TonB-hemin"/>
    <property type="match status" value="1"/>
</dbReference>
<dbReference type="PANTHER" id="PTHR30069">
    <property type="entry name" value="TONB-DEPENDENT OUTER MEMBRANE RECEPTOR"/>
    <property type="match status" value="1"/>
</dbReference>
<evidence type="ECO:0000256" key="5">
    <source>
        <dbReference type="ARBA" id="ARBA00022692"/>
    </source>
</evidence>
<dbReference type="InterPro" id="IPR011276">
    <property type="entry name" value="TonB_haem/Hb_rcpt"/>
</dbReference>
<dbReference type="Pfam" id="PF07715">
    <property type="entry name" value="Plug"/>
    <property type="match status" value="1"/>
</dbReference>
<evidence type="ECO:0000256" key="3">
    <source>
        <dbReference type="ARBA" id="ARBA00022448"/>
    </source>
</evidence>
<evidence type="ECO:0000256" key="11">
    <source>
        <dbReference type="PROSITE-ProRule" id="PRU01360"/>
    </source>
</evidence>
<evidence type="ECO:0000256" key="14">
    <source>
        <dbReference type="SAM" id="SignalP"/>
    </source>
</evidence>
<evidence type="ECO:0000256" key="1">
    <source>
        <dbReference type="ARBA" id="ARBA00004571"/>
    </source>
</evidence>
<dbReference type="Gene3D" id="2.170.130.10">
    <property type="entry name" value="TonB-dependent receptor, plug domain"/>
    <property type="match status" value="1"/>
</dbReference>
<dbReference type="Gene3D" id="2.40.170.20">
    <property type="entry name" value="TonB-dependent receptor, beta-barrel domain"/>
    <property type="match status" value="1"/>
</dbReference>
<evidence type="ECO:0000259" key="15">
    <source>
        <dbReference type="Pfam" id="PF00593"/>
    </source>
</evidence>
<dbReference type="RefSeq" id="WP_329775312.1">
    <property type="nucleotide sequence ID" value="NZ_JAYDYW010000007.1"/>
</dbReference>
<dbReference type="EMBL" id="JAYDYW010000007">
    <property type="protein sequence ID" value="MEE1674139.1"/>
    <property type="molecule type" value="Genomic_DNA"/>
</dbReference>
<comment type="caution">
    <text evidence="17">The sequence shown here is derived from an EMBL/GenBank/DDBJ whole genome shotgun (WGS) entry which is preliminary data.</text>
</comment>
<dbReference type="InterPro" id="IPR037066">
    <property type="entry name" value="Plug_dom_sf"/>
</dbReference>
<keyword evidence="7 12" id="KW-0798">TonB box</keyword>
<evidence type="ECO:0000256" key="8">
    <source>
        <dbReference type="ARBA" id="ARBA00023136"/>
    </source>
</evidence>
<dbReference type="PROSITE" id="PS52016">
    <property type="entry name" value="TONB_DEPENDENT_REC_3"/>
    <property type="match status" value="1"/>
</dbReference>
<keyword evidence="9 17" id="KW-0675">Receptor</keyword>
<keyword evidence="4 11" id="KW-1134">Transmembrane beta strand</keyword>
<protein>
    <submittedName>
        <fullName evidence="17">TonB-dependent hemoglobin/transferrin/lactoferrin family receptor</fullName>
    </submittedName>
</protein>
<feature type="chain" id="PRO_5045333434" evidence="14">
    <location>
        <begin position="24"/>
        <end position="717"/>
    </location>
</feature>
<dbReference type="CDD" id="cd01347">
    <property type="entry name" value="ligand_gated_channel"/>
    <property type="match status" value="1"/>
</dbReference>
<evidence type="ECO:0000256" key="4">
    <source>
        <dbReference type="ARBA" id="ARBA00022452"/>
    </source>
</evidence>